<dbReference type="Proteomes" id="UP000254889">
    <property type="component" value="Chromosome"/>
</dbReference>
<evidence type="ECO:0000313" key="1">
    <source>
        <dbReference type="EMBL" id="AXK81529.1"/>
    </source>
</evidence>
<dbReference type="KEGG" id="ptaw:DW352_14005"/>
<sequence length="95" mass="10604">MRTYSAEAARALCRLQYRGMRTCGAGAASRAYGILQAHLVHYSRRREAPCERAKRVLQDLASASGIHVPPRHEAELTAFMHEYLSGLFFRGTPPS</sequence>
<gene>
    <name evidence="1" type="ORF">DW352_14005</name>
</gene>
<reference evidence="1 2" key="1">
    <citation type="submission" date="2018-07" db="EMBL/GenBank/DDBJ databases">
        <authorList>
            <person name="Quirk P.G."/>
            <person name="Krulwich T.A."/>
        </authorList>
    </citation>
    <scope>NUCLEOTIDE SEQUENCE [LARGE SCALE GENOMIC DNA]</scope>
    <source>
        <strain evidence="1 2">CC-BB4</strain>
    </source>
</reference>
<evidence type="ECO:0000313" key="2">
    <source>
        <dbReference type="Proteomes" id="UP000254889"/>
    </source>
</evidence>
<dbReference type="EMBL" id="CP031417">
    <property type="protein sequence ID" value="AXK81529.1"/>
    <property type="molecule type" value="Genomic_DNA"/>
</dbReference>
<name>A0A345ZX82_9HYPH</name>
<keyword evidence="2" id="KW-1185">Reference proteome</keyword>
<organism evidence="1 2">
    <name type="scientific">Pseudolabrys taiwanensis</name>
    <dbReference type="NCBI Taxonomy" id="331696"/>
    <lineage>
        <taxon>Bacteria</taxon>
        <taxon>Pseudomonadati</taxon>
        <taxon>Pseudomonadota</taxon>
        <taxon>Alphaproteobacteria</taxon>
        <taxon>Hyphomicrobiales</taxon>
        <taxon>Xanthobacteraceae</taxon>
        <taxon>Pseudolabrys</taxon>
    </lineage>
</organism>
<proteinExistence type="predicted"/>
<accession>A0A345ZX82</accession>
<dbReference type="AlphaFoldDB" id="A0A345ZX82"/>
<protein>
    <submittedName>
        <fullName evidence="1">Uncharacterized protein</fullName>
    </submittedName>
</protein>